<proteinExistence type="predicted"/>
<dbReference type="AlphaFoldDB" id="A0A2H6LMW6"/>
<dbReference type="PANTHER" id="PTHR36836">
    <property type="entry name" value="COLANIC ACID BIOSYNTHESIS PROTEIN WCAK"/>
    <property type="match status" value="1"/>
</dbReference>
<dbReference type="Pfam" id="PF04230">
    <property type="entry name" value="PS_pyruv_trans"/>
    <property type="match status" value="1"/>
</dbReference>
<sequence length="412" mass="47450">MSSQKDMQISSIKRKSKLIFNKIYNPQSKLSQLLFSSRYAKSFKKIDDYFSIQPIAGYVGWLGDANLGDEALYLAFKDLFSEFQVLTYDDFGELNYAYHRAIHPLELYLYRNFIKSQDFYNLVFLGGGTLIHWQSYLERFQHALQKGYQGIVFGTGVGDPDFWSDYYSDINYSALINQWVQVLSKAKYVSVRGFRSAKILENHGFSNAKVIGDPALSICTPRDSSLLKNRKIAINLGSHGQMWGSQSLVIKNIIEVVNHLLANNWLVEFIPMHQKDFDIGLDLIRNFNSKNISIWRKYKDIQQTLFRIKSYDIVIGQRLHSVVLAHGCGVPAIMLEYQPKCRDFMESMGMERYSLRTDTLIIDNVLELVEEIENNYEQHCEKLISKGNHYRLLQKMAAQEVVSMIVAGSTKG</sequence>
<evidence type="ECO:0000313" key="2">
    <source>
        <dbReference type="EMBL" id="GBE94558.1"/>
    </source>
</evidence>
<dbReference type="InterPro" id="IPR007345">
    <property type="entry name" value="Polysacch_pyruvyl_Trfase"/>
</dbReference>
<dbReference type="PANTHER" id="PTHR36836:SF1">
    <property type="entry name" value="COLANIC ACID BIOSYNTHESIS PROTEIN WCAK"/>
    <property type="match status" value="1"/>
</dbReference>
<protein>
    <submittedName>
        <fullName evidence="2">Polysaccharide pyruvyl transferase superfamily protein</fullName>
    </submittedName>
</protein>
<comment type="caution">
    <text evidence="2">The sequence shown here is derived from an EMBL/GenBank/DDBJ whole genome shotgun (WGS) entry which is preliminary data.</text>
</comment>
<dbReference type="EMBL" id="BDGE01000080">
    <property type="protein sequence ID" value="GBE94558.1"/>
    <property type="molecule type" value="Genomic_DNA"/>
</dbReference>
<name>A0A2H6LMW6_9NOSO</name>
<evidence type="ECO:0000259" key="1">
    <source>
        <dbReference type="Pfam" id="PF04230"/>
    </source>
</evidence>
<feature type="domain" description="Polysaccharide pyruvyl transferase" evidence="1">
    <location>
        <begin position="66"/>
        <end position="338"/>
    </location>
</feature>
<evidence type="ECO:0000313" key="3">
    <source>
        <dbReference type="Proteomes" id="UP000236527"/>
    </source>
</evidence>
<dbReference type="Proteomes" id="UP000236527">
    <property type="component" value="Unassembled WGS sequence"/>
</dbReference>
<reference evidence="3" key="1">
    <citation type="journal article" date="2018" name="Genome Announc.">
        <title>Draft Genome Sequence of the Nitrogen-Fixing and Hormogonia-Inducing Cyanobacterium Nostoc cycadae Strain WK-1, Isolated from the Coralloid Roots of Cycas revoluta.</title>
        <authorList>
            <person name="Kanesaki Y."/>
            <person name="Hirose M."/>
            <person name="Hirose Y."/>
            <person name="Fujisawa T."/>
            <person name="Nakamura Y."/>
            <person name="Watanabe S."/>
            <person name="Matsunaga S."/>
            <person name="Uchida H."/>
            <person name="Murakami A."/>
        </authorList>
    </citation>
    <scope>NUCLEOTIDE SEQUENCE [LARGE SCALE GENOMIC DNA]</scope>
    <source>
        <strain evidence="3">WK-1</strain>
    </source>
</reference>
<gene>
    <name evidence="2" type="ORF">NCWK1_4335</name>
</gene>
<dbReference type="GO" id="GO:0016740">
    <property type="term" value="F:transferase activity"/>
    <property type="evidence" value="ECO:0007669"/>
    <property type="project" value="UniProtKB-KW"/>
</dbReference>
<organism evidence="2 3">
    <name type="scientific">Nostoc cycadae WK-1</name>
    <dbReference type="NCBI Taxonomy" id="1861711"/>
    <lineage>
        <taxon>Bacteria</taxon>
        <taxon>Bacillati</taxon>
        <taxon>Cyanobacteriota</taxon>
        <taxon>Cyanophyceae</taxon>
        <taxon>Nostocales</taxon>
        <taxon>Nostocaceae</taxon>
        <taxon>Nostoc</taxon>
    </lineage>
</organism>
<keyword evidence="2" id="KW-0808">Transferase</keyword>
<accession>A0A2H6LMW6</accession>
<keyword evidence="3" id="KW-1185">Reference proteome</keyword>